<name>A0A1E7FYQ4_9STRA</name>
<dbReference type="InParanoid" id="A0A1E7FYQ4"/>
<organism evidence="3 4">
    <name type="scientific">Fragilariopsis cylindrus CCMP1102</name>
    <dbReference type="NCBI Taxonomy" id="635003"/>
    <lineage>
        <taxon>Eukaryota</taxon>
        <taxon>Sar</taxon>
        <taxon>Stramenopiles</taxon>
        <taxon>Ochrophyta</taxon>
        <taxon>Bacillariophyta</taxon>
        <taxon>Bacillariophyceae</taxon>
        <taxon>Bacillariophycidae</taxon>
        <taxon>Bacillariales</taxon>
        <taxon>Bacillariaceae</taxon>
        <taxon>Fragilariopsis</taxon>
    </lineage>
</organism>
<protein>
    <submittedName>
        <fullName evidence="3">Uncharacterized protein</fullName>
    </submittedName>
</protein>
<reference evidence="3 4" key="1">
    <citation type="submission" date="2016-09" db="EMBL/GenBank/DDBJ databases">
        <title>Extensive genetic diversity and differential bi-allelic expression allows diatom success in the polar Southern Ocean.</title>
        <authorList>
            <consortium name="DOE Joint Genome Institute"/>
            <person name="Mock T."/>
            <person name="Otillar R.P."/>
            <person name="Strauss J."/>
            <person name="Dupont C."/>
            <person name="Frickenhaus S."/>
            <person name="Maumus F."/>
            <person name="Mcmullan M."/>
            <person name="Sanges R."/>
            <person name="Schmutz J."/>
            <person name="Toseland A."/>
            <person name="Valas R."/>
            <person name="Veluchamy A."/>
            <person name="Ward B.J."/>
            <person name="Allen A."/>
            <person name="Barry K."/>
            <person name="Falciatore A."/>
            <person name="Ferrante M."/>
            <person name="Fortunato A.E."/>
            <person name="Gloeckner G."/>
            <person name="Gruber A."/>
            <person name="Hipkin R."/>
            <person name="Janech M."/>
            <person name="Kroth P."/>
            <person name="Leese F."/>
            <person name="Lindquist E."/>
            <person name="Lyon B.R."/>
            <person name="Martin J."/>
            <person name="Mayer C."/>
            <person name="Parker M."/>
            <person name="Quesneville H."/>
            <person name="Raymond J."/>
            <person name="Uhlig C."/>
            <person name="Valentin K.U."/>
            <person name="Worden A.Z."/>
            <person name="Armbrust E.V."/>
            <person name="Bowler C."/>
            <person name="Green B."/>
            <person name="Moulton V."/>
            <person name="Van Oosterhout C."/>
            <person name="Grigoriev I."/>
        </authorList>
    </citation>
    <scope>NUCLEOTIDE SEQUENCE [LARGE SCALE GENOMIC DNA]</scope>
    <source>
        <strain evidence="3 4">CCMP1102</strain>
    </source>
</reference>
<evidence type="ECO:0000313" key="4">
    <source>
        <dbReference type="Proteomes" id="UP000095751"/>
    </source>
</evidence>
<feature type="compositionally biased region" description="Low complexity" evidence="1">
    <location>
        <begin position="285"/>
        <end position="300"/>
    </location>
</feature>
<dbReference type="Proteomes" id="UP000095751">
    <property type="component" value="Unassembled WGS sequence"/>
</dbReference>
<sequence>MMMNNNKTSIAAVITALLAIGMMMPGSSVDKYVANAAQQATCGNLPVGTSAQDGAACTDALTGGQATVGCGGESYTDTVRTETICTCAAADPIWKCVSTATDIPANNPCPAQDSPPVSGESCDGLLVIPDSSQTCMFSRKFSSSSDLETFNCVCSNAAGSTVNLWSCDGSFAPAVAPTYMPAGQAQPVTTIPVPTAPTTPMVCGTFPGDGTTCAGVLPVGLPNASCNYSQTITTNGVPLDEAATCECDASTEIWVCVGSFTAAPIISKDADEDTTAIDDMDVTDETTTTTTTTTTSASDDSGATSFIQIQVMATLFIATVAIAATTF</sequence>
<gene>
    <name evidence="3" type="ORF">FRACYDRAFT_259347</name>
</gene>
<proteinExistence type="predicted"/>
<dbReference type="EMBL" id="KV784353">
    <property type="protein sequence ID" value="OEU23281.1"/>
    <property type="molecule type" value="Genomic_DNA"/>
</dbReference>
<evidence type="ECO:0000313" key="3">
    <source>
        <dbReference type="EMBL" id="OEU23281.1"/>
    </source>
</evidence>
<dbReference type="AlphaFoldDB" id="A0A1E7FYQ4"/>
<evidence type="ECO:0000256" key="2">
    <source>
        <dbReference type="SAM" id="SignalP"/>
    </source>
</evidence>
<feature type="chain" id="PRO_5009193729" evidence="2">
    <location>
        <begin position="29"/>
        <end position="327"/>
    </location>
</feature>
<feature type="signal peptide" evidence="2">
    <location>
        <begin position="1"/>
        <end position="28"/>
    </location>
</feature>
<keyword evidence="4" id="KW-1185">Reference proteome</keyword>
<dbReference type="KEGG" id="fcy:FRACYDRAFT_259347"/>
<keyword evidence="2" id="KW-0732">Signal</keyword>
<feature type="region of interest" description="Disordered" evidence="1">
    <location>
        <begin position="280"/>
        <end position="300"/>
    </location>
</feature>
<accession>A0A1E7FYQ4</accession>
<evidence type="ECO:0000256" key="1">
    <source>
        <dbReference type="SAM" id="MobiDB-lite"/>
    </source>
</evidence>